<gene>
    <name evidence="2" type="ORF">CDAR_559211</name>
</gene>
<evidence type="ECO:0000256" key="1">
    <source>
        <dbReference type="SAM" id="MobiDB-lite"/>
    </source>
</evidence>
<comment type="caution">
    <text evidence="2">The sequence shown here is derived from an EMBL/GenBank/DDBJ whole genome shotgun (WGS) entry which is preliminary data.</text>
</comment>
<protein>
    <submittedName>
        <fullName evidence="2">Uncharacterized protein</fullName>
    </submittedName>
</protein>
<sequence length="118" mass="13361">MTRREQSISGRRTRTVRGEAMGKIGIKKKRRRDYVTHQTDKKADREKTTAFIKRYILTLCDETSVCDCSAARVLKRGTCSIFKAIFLRGKKVCSGATGNLFESDVCATNVRFSIISFL</sequence>
<dbReference type="Proteomes" id="UP001054837">
    <property type="component" value="Unassembled WGS sequence"/>
</dbReference>
<proteinExistence type="predicted"/>
<dbReference type="EMBL" id="BPLQ01002227">
    <property type="protein sequence ID" value="GIX90167.1"/>
    <property type="molecule type" value="Genomic_DNA"/>
</dbReference>
<reference evidence="2 3" key="1">
    <citation type="submission" date="2021-06" db="EMBL/GenBank/DDBJ databases">
        <title>Caerostris darwini draft genome.</title>
        <authorList>
            <person name="Kono N."/>
            <person name="Arakawa K."/>
        </authorList>
    </citation>
    <scope>NUCLEOTIDE SEQUENCE [LARGE SCALE GENOMIC DNA]</scope>
</reference>
<keyword evidence="3" id="KW-1185">Reference proteome</keyword>
<accession>A0AAV4NZ52</accession>
<dbReference type="AlphaFoldDB" id="A0AAV4NZ52"/>
<feature type="region of interest" description="Disordered" evidence="1">
    <location>
        <begin position="1"/>
        <end position="23"/>
    </location>
</feature>
<evidence type="ECO:0000313" key="3">
    <source>
        <dbReference type="Proteomes" id="UP001054837"/>
    </source>
</evidence>
<name>A0AAV4NZ52_9ARAC</name>
<organism evidence="2 3">
    <name type="scientific">Caerostris darwini</name>
    <dbReference type="NCBI Taxonomy" id="1538125"/>
    <lineage>
        <taxon>Eukaryota</taxon>
        <taxon>Metazoa</taxon>
        <taxon>Ecdysozoa</taxon>
        <taxon>Arthropoda</taxon>
        <taxon>Chelicerata</taxon>
        <taxon>Arachnida</taxon>
        <taxon>Araneae</taxon>
        <taxon>Araneomorphae</taxon>
        <taxon>Entelegynae</taxon>
        <taxon>Araneoidea</taxon>
        <taxon>Araneidae</taxon>
        <taxon>Caerostris</taxon>
    </lineage>
</organism>
<evidence type="ECO:0000313" key="2">
    <source>
        <dbReference type="EMBL" id="GIX90167.1"/>
    </source>
</evidence>